<feature type="compositionally biased region" description="Basic and acidic residues" evidence="1">
    <location>
        <begin position="44"/>
        <end position="53"/>
    </location>
</feature>
<feature type="region of interest" description="Disordered" evidence="1">
    <location>
        <begin position="19"/>
        <end position="60"/>
    </location>
</feature>
<organism evidence="2">
    <name type="scientific">viral metagenome</name>
    <dbReference type="NCBI Taxonomy" id="1070528"/>
    <lineage>
        <taxon>unclassified sequences</taxon>
        <taxon>metagenomes</taxon>
        <taxon>organismal metagenomes</taxon>
    </lineage>
</organism>
<dbReference type="EMBL" id="MT144771">
    <property type="protein sequence ID" value="QJH99146.1"/>
    <property type="molecule type" value="Genomic_DNA"/>
</dbReference>
<protein>
    <submittedName>
        <fullName evidence="2">Uncharacterized protein</fullName>
    </submittedName>
</protein>
<accession>A0A6H1ZRT8</accession>
<sequence>MPGRGCKRHTPIVSKAQRGKFGAELARRREGKVSRMEGITTSELRGHLKESRGKKLPRRK</sequence>
<gene>
    <name evidence="2" type="ORF">TM448A01637_0010</name>
    <name evidence="3" type="ORF">TM448B01497_0011</name>
</gene>
<dbReference type="AlphaFoldDB" id="A0A6H1ZRT8"/>
<evidence type="ECO:0000256" key="1">
    <source>
        <dbReference type="SAM" id="MobiDB-lite"/>
    </source>
</evidence>
<reference evidence="2" key="1">
    <citation type="submission" date="2020-03" db="EMBL/GenBank/DDBJ databases">
        <title>The deep terrestrial virosphere.</title>
        <authorList>
            <person name="Holmfeldt K."/>
            <person name="Nilsson E."/>
            <person name="Simone D."/>
            <person name="Lopez-Fernandez M."/>
            <person name="Wu X."/>
            <person name="de Brujin I."/>
            <person name="Lundin D."/>
            <person name="Andersson A."/>
            <person name="Bertilsson S."/>
            <person name="Dopson M."/>
        </authorList>
    </citation>
    <scope>NUCLEOTIDE SEQUENCE</scope>
    <source>
        <strain evidence="2">TM448A01637</strain>
        <strain evidence="3">TM448B01497</strain>
    </source>
</reference>
<proteinExistence type="predicted"/>
<dbReference type="EMBL" id="MT144180">
    <property type="protein sequence ID" value="QJA50199.1"/>
    <property type="molecule type" value="Genomic_DNA"/>
</dbReference>
<feature type="compositionally biased region" description="Basic and acidic residues" evidence="1">
    <location>
        <begin position="25"/>
        <end position="35"/>
    </location>
</feature>
<name>A0A6H1ZRT8_9ZZZZ</name>
<evidence type="ECO:0000313" key="3">
    <source>
        <dbReference type="EMBL" id="QJH99146.1"/>
    </source>
</evidence>
<evidence type="ECO:0000313" key="2">
    <source>
        <dbReference type="EMBL" id="QJA50199.1"/>
    </source>
</evidence>